<protein>
    <submittedName>
        <fullName evidence="2">Uncharacterized protein</fullName>
    </submittedName>
</protein>
<name>A0AAT9HBX8_9ACTN</name>
<feature type="region of interest" description="Disordered" evidence="1">
    <location>
        <begin position="1"/>
        <end position="34"/>
    </location>
</feature>
<feature type="compositionally biased region" description="Low complexity" evidence="1">
    <location>
        <begin position="67"/>
        <end position="77"/>
    </location>
</feature>
<accession>A0AAT9HBX8</accession>
<feature type="region of interest" description="Disordered" evidence="1">
    <location>
        <begin position="67"/>
        <end position="92"/>
    </location>
</feature>
<dbReference type="EMBL" id="AP035768">
    <property type="protein sequence ID" value="BFO14727.1"/>
    <property type="molecule type" value="Genomic_DNA"/>
</dbReference>
<evidence type="ECO:0000256" key="1">
    <source>
        <dbReference type="SAM" id="MobiDB-lite"/>
    </source>
</evidence>
<dbReference type="AlphaFoldDB" id="A0AAT9HBX8"/>
<proteinExistence type="predicted"/>
<reference evidence="2" key="2">
    <citation type="submission" date="2024-07" db="EMBL/GenBank/DDBJ databases">
        <title>Streptomyces haneummycinica sp. nov., a new antibiotic-producing actinobacterium isolated from marine sediment.</title>
        <authorList>
            <person name="Uemura M."/>
            <person name="Hamada M."/>
            <person name="Hirano S."/>
            <person name="Kobayashi K."/>
            <person name="Ohshiro T."/>
            <person name="Kobayashi T."/>
            <person name="Terahara T."/>
        </authorList>
    </citation>
    <scope>NUCLEOTIDE SEQUENCE</scope>
    <source>
        <strain evidence="2">KM77-8</strain>
    </source>
</reference>
<gene>
    <name evidence="2" type="ORF">SHKM778_11150</name>
</gene>
<evidence type="ECO:0000313" key="2">
    <source>
        <dbReference type="EMBL" id="BFO14727.1"/>
    </source>
</evidence>
<reference evidence="2" key="1">
    <citation type="submission" date="2024-06" db="EMBL/GenBank/DDBJ databases">
        <authorList>
            <consortium name="consrtm"/>
            <person name="Uemura M."/>
            <person name="Terahara T."/>
        </authorList>
    </citation>
    <scope>NUCLEOTIDE SEQUENCE</scope>
    <source>
        <strain evidence="2">KM77-8</strain>
    </source>
</reference>
<sequence length="92" mass="8863">MGERQDDGGPTGRRRVHPEGTPPGRPGPGAVTAGPDLEALLAAALLRDGVDAGAEQRAVAAFLAAREAGRTARAPGAGTTGGPGAAGSAAAR</sequence>
<organism evidence="2">
    <name type="scientific">Streptomyces haneummycinicus</name>
    <dbReference type="NCBI Taxonomy" id="3074435"/>
    <lineage>
        <taxon>Bacteria</taxon>
        <taxon>Bacillati</taxon>
        <taxon>Actinomycetota</taxon>
        <taxon>Actinomycetes</taxon>
        <taxon>Kitasatosporales</taxon>
        <taxon>Streptomycetaceae</taxon>
        <taxon>Streptomyces</taxon>
    </lineage>
</organism>